<evidence type="ECO:0000256" key="2">
    <source>
        <dbReference type="ARBA" id="ARBA00013855"/>
    </source>
</evidence>
<protein>
    <recommendedName>
        <fullName evidence="2">Cell shape-determining protein MreC</fullName>
    </recommendedName>
    <alternativeName>
        <fullName evidence="4">Cell shape protein MreC</fullName>
    </alternativeName>
</protein>
<feature type="compositionally biased region" description="Low complexity" evidence="5">
    <location>
        <begin position="288"/>
        <end position="299"/>
    </location>
</feature>
<keyword evidence="6" id="KW-0812">Transmembrane</keyword>
<name>A0A7W7K1X2_9SPHN</name>
<feature type="transmembrane region" description="Helical" evidence="6">
    <location>
        <begin position="20"/>
        <end position="42"/>
    </location>
</feature>
<dbReference type="Gene3D" id="2.40.10.350">
    <property type="entry name" value="Rod shape-determining protein MreC, domain 2"/>
    <property type="match status" value="1"/>
</dbReference>
<evidence type="ECO:0000256" key="1">
    <source>
        <dbReference type="ARBA" id="ARBA00009369"/>
    </source>
</evidence>
<evidence type="ECO:0000259" key="7">
    <source>
        <dbReference type="Pfam" id="PF04085"/>
    </source>
</evidence>
<evidence type="ECO:0000313" key="9">
    <source>
        <dbReference type="Proteomes" id="UP000575241"/>
    </source>
</evidence>
<comment type="similarity">
    <text evidence="1">Belongs to the MreC family.</text>
</comment>
<evidence type="ECO:0000256" key="3">
    <source>
        <dbReference type="ARBA" id="ARBA00022960"/>
    </source>
</evidence>
<keyword evidence="9" id="KW-1185">Reference proteome</keyword>
<keyword evidence="6" id="KW-1133">Transmembrane helix</keyword>
<dbReference type="InterPro" id="IPR055342">
    <property type="entry name" value="MreC_beta-barrel_core"/>
</dbReference>
<accession>A0A7W7K1X2</accession>
<comment type="caution">
    <text evidence="8">The sequence shown here is derived from an EMBL/GenBank/DDBJ whole genome shotgun (WGS) entry which is preliminary data.</text>
</comment>
<dbReference type="GO" id="GO:0008360">
    <property type="term" value="P:regulation of cell shape"/>
    <property type="evidence" value="ECO:0007669"/>
    <property type="project" value="UniProtKB-KW"/>
</dbReference>
<dbReference type="PANTHER" id="PTHR34138">
    <property type="entry name" value="CELL SHAPE-DETERMINING PROTEIN MREC"/>
    <property type="match status" value="1"/>
</dbReference>
<dbReference type="AlphaFoldDB" id="A0A7W7K1X2"/>
<dbReference type="InterPro" id="IPR007221">
    <property type="entry name" value="MreC"/>
</dbReference>
<evidence type="ECO:0000313" key="8">
    <source>
        <dbReference type="EMBL" id="MBB4839196.1"/>
    </source>
</evidence>
<dbReference type="Pfam" id="PF04085">
    <property type="entry name" value="MreC"/>
    <property type="match status" value="1"/>
</dbReference>
<feature type="region of interest" description="Disordered" evidence="5">
    <location>
        <begin position="279"/>
        <end position="299"/>
    </location>
</feature>
<dbReference type="RefSeq" id="WP_184166896.1">
    <property type="nucleotide sequence ID" value="NZ_JACHLN010000002.1"/>
</dbReference>
<keyword evidence="3" id="KW-0133">Cell shape</keyword>
<sequence length="299" mass="31607">MAPPRNRRPGFSRRAQYGLFLGYVGAVGGMLIGVALLLLSTFNPPAFAAVRGFFSEITTPVASGLTWVRTSVAGVPGGVSSYWNVRGENARLKKQMADDALLVDRARTLNQENRHLREMLKLRDVSTDAVAVARLVASSIGSTRRYATLNAGGWQGVKSGQPVRQPDGLIGQVVETSPNTARVLLIVDSESIVPVRRTRDGLPGIATGRGDGLLDIRSASVATMIFQPGDSFVTSGTGGIFPPNIPVARVIRTARDIAVAAPSANPDALDFALVQQTFLPEPTPTPSASPSAKPAAQKK</sequence>
<keyword evidence="6" id="KW-0472">Membrane</keyword>
<reference evidence="8 9" key="1">
    <citation type="submission" date="2020-08" db="EMBL/GenBank/DDBJ databases">
        <title>Functional genomics of gut bacteria from endangered species of beetles.</title>
        <authorList>
            <person name="Carlos-Shanley C."/>
        </authorList>
    </citation>
    <scope>NUCLEOTIDE SEQUENCE [LARGE SCALE GENOMIC DNA]</scope>
    <source>
        <strain evidence="8 9">S00224</strain>
    </source>
</reference>
<organism evidence="8 9">
    <name type="scientific">Sphingomonas kyeonggiensis</name>
    <dbReference type="NCBI Taxonomy" id="1268553"/>
    <lineage>
        <taxon>Bacteria</taxon>
        <taxon>Pseudomonadati</taxon>
        <taxon>Pseudomonadota</taxon>
        <taxon>Alphaproteobacteria</taxon>
        <taxon>Sphingomonadales</taxon>
        <taxon>Sphingomonadaceae</taxon>
        <taxon>Sphingomonas</taxon>
    </lineage>
</organism>
<dbReference type="EMBL" id="JACHLN010000002">
    <property type="protein sequence ID" value="MBB4839196.1"/>
    <property type="molecule type" value="Genomic_DNA"/>
</dbReference>
<evidence type="ECO:0000256" key="4">
    <source>
        <dbReference type="ARBA" id="ARBA00032089"/>
    </source>
</evidence>
<proteinExistence type="inferred from homology"/>
<dbReference type="InterPro" id="IPR042177">
    <property type="entry name" value="Cell/Rod_1"/>
</dbReference>
<dbReference type="Proteomes" id="UP000575241">
    <property type="component" value="Unassembled WGS sequence"/>
</dbReference>
<dbReference type="Gene3D" id="2.40.10.340">
    <property type="entry name" value="Rod shape-determining protein MreC, domain 1"/>
    <property type="match status" value="1"/>
</dbReference>
<gene>
    <name evidence="8" type="ORF">HNP52_002265</name>
</gene>
<feature type="domain" description="Rod shape-determining protein MreC beta-barrel core" evidence="7">
    <location>
        <begin position="136"/>
        <end position="271"/>
    </location>
</feature>
<dbReference type="PANTHER" id="PTHR34138:SF1">
    <property type="entry name" value="CELL SHAPE-DETERMINING PROTEIN MREC"/>
    <property type="match status" value="1"/>
</dbReference>
<dbReference type="GO" id="GO:0005886">
    <property type="term" value="C:plasma membrane"/>
    <property type="evidence" value="ECO:0007669"/>
    <property type="project" value="TreeGrafter"/>
</dbReference>
<dbReference type="InterPro" id="IPR042175">
    <property type="entry name" value="Cell/Rod_MreC_2"/>
</dbReference>
<evidence type="ECO:0000256" key="5">
    <source>
        <dbReference type="SAM" id="MobiDB-lite"/>
    </source>
</evidence>
<evidence type="ECO:0000256" key="6">
    <source>
        <dbReference type="SAM" id="Phobius"/>
    </source>
</evidence>